<gene>
    <name evidence="2" type="ORF">BHQ10_002712</name>
</gene>
<dbReference type="EMBL" id="MIKG01000004">
    <property type="protein sequence ID" value="RAO66700.1"/>
    <property type="molecule type" value="Genomic_DNA"/>
</dbReference>
<keyword evidence="1" id="KW-0732">Signal</keyword>
<organism evidence="2 3">
    <name type="scientific">Talaromyces amestolkiae</name>
    <dbReference type="NCBI Taxonomy" id="1196081"/>
    <lineage>
        <taxon>Eukaryota</taxon>
        <taxon>Fungi</taxon>
        <taxon>Dikarya</taxon>
        <taxon>Ascomycota</taxon>
        <taxon>Pezizomycotina</taxon>
        <taxon>Eurotiomycetes</taxon>
        <taxon>Eurotiomycetidae</taxon>
        <taxon>Eurotiales</taxon>
        <taxon>Trichocomaceae</taxon>
        <taxon>Talaromyces</taxon>
        <taxon>Talaromyces sect. Talaromyces</taxon>
    </lineage>
</organism>
<accession>A0A364KT20</accession>
<evidence type="ECO:0000313" key="3">
    <source>
        <dbReference type="Proteomes" id="UP000249363"/>
    </source>
</evidence>
<dbReference type="AlphaFoldDB" id="A0A364KT20"/>
<dbReference type="Pfam" id="PF17784">
    <property type="entry name" value="Sulfotransfer_4"/>
    <property type="match status" value="1"/>
</dbReference>
<evidence type="ECO:0008006" key="4">
    <source>
        <dbReference type="Google" id="ProtNLM"/>
    </source>
</evidence>
<dbReference type="PANTHER" id="PTHR36978:SF4">
    <property type="entry name" value="P-LOOP CONTAINING NUCLEOSIDE TRIPHOSPHATE HYDROLASE PROTEIN"/>
    <property type="match status" value="1"/>
</dbReference>
<feature type="signal peptide" evidence="1">
    <location>
        <begin position="1"/>
        <end position="27"/>
    </location>
</feature>
<dbReference type="InterPro" id="IPR040632">
    <property type="entry name" value="Sulfotransfer_4"/>
</dbReference>
<evidence type="ECO:0000256" key="1">
    <source>
        <dbReference type="SAM" id="SignalP"/>
    </source>
</evidence>
<proteinExistence type="predicted"/>
<protein>
    <recommendedName>
        <fullName evidence="4">Sulfotransferase domain-containing protein</fullName>
    </recommendedName>
</protein>
<dbReference type="PANTHER" id="PTHR36978">
    <property type="entry name" value="P-LOOP CONTAINING NUCLEOTIDE TRIPHOSPHATE HYDROLASE"/>
    <property type="match status" value="1"/>
</dbReference>
<dbReference type="InterPro" id="IPR027417">
    <property type="entry name" value="P-loop_NTPase"/>
</dbReference>
<dbReference type="Gene3D" id="3.40.50.300">
    <property type="entry name" value="P-loop containing nucleotide triphosphate hydrolases"/>
    <property type="match status" value="1"/>
</dbReference>
<dbReference type="Proteomes" id="UP000249363">
    <property type="component" value="Unassembled WGS sequence"/>
</dbReference>
<name>A0A364KT20_TALAM</name>
<dbReference type="RefSeq" id="XP_040731217.1">
    <property type="nucleotide sequence ID" value="XM_040874889.1"/>
</dbReference>
<dbReference type="GeneID" id="63791929"/>
<dbReference type="SUPFAM" id="SSF52540">
    <property type="entry name" value="P-loop containing nucleoside triphosphate hydrolases"/>
    <property type="match status" value="1"/>
</dbReference>
<reference evidence="2 3" key="1">
    <citation type="journal article" date="2017" name="Biotechnol. Biofuels">
        <title>Differential beta-glucosidase expression as a function of carbon source availability in Talaromyces amestolkiae: a genomic and proteomic approach.</title>
        <authorList>
            <person name="de Eugenio L.I."/>
            <person name="Mendez-Liter J.A."/>
            <person name="Nieto-Dominguez M."/>
            <person name="Alonso L."/>
            <person name="Gil-Munoz J."/>
            <person name="Barriuso J."/>
            <person name="Prieto A."/>
            <person name="Martinez M.J."/>
        </authorList>
    </citation>
    <scope>NUCLEOTIDE SEQUENCE [LARGE SCALE GENOMIC DNA]</scope>
    <source>
        <strain evidence="2 3">CIB</strain>
    </source>
</reference>
<feature type="chain" id="PRO_5017083806" description="Sulfotransferase domain-containing protein" evidence="1">
    <location>
        <begin position="28"/>
        <end position="292"/>
    </location>
</feature>
<evidence type="ECO:0000313" key="2">
    <source>
        <dbReference type="EMBL" id="RAO66700.1"/>
    </source>
</evidence>
<keyword evidence="3" id="KW-1185">Reference proteome</keyword>
<sequence>MAYNVFSSPLSINSVLVILLALAVALASPIHQTIINSPKVFVVGLPQTGTKSVGDALEKFSFRRPELKDFYSRYLYYMFSANYTAPLISYAQEYDILEDIPWAIAYKELATAFPDAKFILTLRANESAWLESIDKHTHRHKWKANKRIFGCKKVRGEECIRKYLDAYRAHVEGVRDFFDKEGNGRLLEVIIDAPMEMRSIKTGGEDTTVVDDKWLSLIDFLQLEGRVERLGGWGNLGLFPESTASNKAGKTWSKLQHAWDRMLNACENGIWKGVKSTVKVVKVFGFLAARGL</sequence>
<dbReference type="OrthoDB" id="408152at2759"/>
<comment type="caution">
    <text evidence="2">The sequence shown here is derived from an EMBL/GenBank/DDBJ whole genome shotgun (WGS) entry which is preliminary data.</text>
</comment>